<dbReference type="AlphaFoldDB" id="A0A3G3K2Z6"/>
<accession>A0A3G3K2Z6</accession>
<dbReference type="InterPro" id="IPR036165">
    <property type="entry name" value="YefM-like_sf"/>
</dbReference>
<protein>
    <submittedName>
        <fullName evidence="2">Type II toxin-antitoxin system Phd/YefM family antitoxin</fullName>
    </submittedName>
</protein>
<dbReference type="SUPFAM" id="SSF143120">
    <property type="entry name" value="YefM-like"/>
    <property type="match status" value="1"/>
</dbReference>
<evidence type="ECO:0000313" key="3">
    <source>
        <dbReference type="Proteomes" id="UP000269097"/>
    </source>
</evidence>
<sequence>MVRTMAKPTFNVDQLTTSSDAAKKFGDLRKKAKELPQYITDNGTVDSVLIGYELFEQIYDRLTRLEEEEERRILLQRIERIDRNPAAAKSWKEIRRNPIT</sequence>
<keyword evidence="3" id="KW-1185">Reference proteome</keyword>
<evidence type="ECO:0000313" key="2">
    <source>
        <dbReference type="EMBL" id="AYQ74925.1"/>
    </source>
</evidence>
<dbReference type="EMBL" id="CP033433">
    <property type="protein sequence ID" value="AYQ74925.1"/>
    <property type="molecule type" value="Genomic_DNA"/>
</dbReference>
<comment type="similarity">
    <text evidence="1">Belongs to the phD/YefM antitoxin family.</text>
</comment>
<gene>
    <name evidence="2" type="ORF">EAV92_21640</name>
</gene>
<proteinExistence type="inferred from homology"/>
<reference evidence="2 3" key="1">
    <citation type="submission" date="2018-10" db="EMBL/GenBank/DDBJ databases">
        <title>Genome Sequence of Cohnella sp.</title>
        <authorList>
            <person name="Srinivasan S."/>
            <person name="Kim M.K."/>
        </authorList>
    </citation>
    <scope>NUCLEOTIDE SEQUENCE [LARGE SCALE GENOMIC DNA]</scope>
    <source>
        <strain evidence="2 3">18JY8-7</strain>
    </source>
</reference>
<name>A0A3G3K2Z6_9BACL</name>
<dbReference type="Proteomes" id="UP000269097">
    <property type="component" value="Chromosome"/>
</dbReference>
<organism evidence="2 3">
    <name type="scientific">Cohnella candidum</name>
    <dbReference type="NCBI Taxonomy" id="2674991"/>
    <lineage>
        <taxon>Bacteria</taxon>
        <taxon>Bacillati</taxon>
        <taxon>Bacillota</taxon>
        <taxon>Bacilli</taxon>
        <taxon>Bacillales</taxon>
        <taxon>Paenibacillaceae</taxon>
        <taxon>Cohnella</taxon>
    </lineage>
</organism>
<evidence type="ECO:0000256" key="1">
    <source>
        <dbReference type="ARBA" id="ARBA00009981"/>
    </source>
</evidence>
<dbReference type="KEGG" id="coh:EAV92_21640"/>